<accession>A0A2V1DE57</accession>
<keyword evidence="1" id="KW-0732">Signal</keyword>
<dbReference type="AlphaFoldDB" id="A0A2V1DE57"/>
<evidence type="ECO:0000313" key="2">
    <source>
        <dbReference type="EMBL" id="PVH96372.1"/>
    </source>
</evidence>
<gene>
    <name evidence="2" type="ORF">DM02DRAFT_632051</name>
</gene>
<sequence length="181" mass="18676">MKTFVALGAFVANAVAQTTGYFGVVSARSASPIHLRSLEANGGHFFLGGANSAYCPPELGEEVCAAYPGNQTVLAGGEVTLSLGVVVPGGQQVYIAPDGALSYTQPHSVFKPNGSVVDGWSRTEGETFGNLNFVDGLVACPTAGDKPWQVYGQLPGVELSPDCLGFSALTVNSTGAIAWEY</sequence>
<dbReference type="InterPro" id="IPR052820">
    <property type="entry name" value="PhiA_domain"/>
</dbReference>
<dbReference type="PANTHER" id="PTHR42047">
    <property type="entry name" value="PROTEIN, PUTATIVE (AFU_ORTHOLOGUE AFUA_6G03560)-RELATED"/>
    <property type="match status" value="1"/>
</dbReference>
<dbReference type="STRING" id="97972.A0A2V1DE57"/>
<name>A0A2V1DE57_9PLEO</name>
<evidence type="ECO:0000313" key="3">
    <source>
        <dbReference type="Proteomes" id="UP000244855"/>
    </source>
</evidence>
<dbReference type="OrthoDB" id="5430620at2759"/>
<keyword evidence="3" id="KW-1185">Reference proteome</keyword>
<dbReference type="Proteomes" id="UP000244855">
    <property type="component" value="Unassembled WGS sequence"/>
</dbReference>
<feature type="chain" id="PRO_5015976633" description="IgE-binding protein" evidence="1">
    <location>
        <begin position="17"/>
        <end position="181"/>
    </location>
</feature>
<reference evidence="2 3" key="1">
    <citation type="journal article" date="2018" name="Sci. Rep.">
        <title>Comparative genomics provides insights into the lifestyle and reveals functional heterogeneity of dark septate endophytic fungi.</title>
        <authorList>
            <person name="Knapp D.G."/>
            <person name="Nemeth J.B."/>
            <person name="Barry K."/>
            <person name="Hainaut M."/>
            <person name="Henrissat B."/>
            <person name="Johnson J."/>
            <person name="Kuo A."/>
            <person name="Lim J.H.P."/>
            <person name="Lipzen A."/>
            <person name="Nolan M."/>
            <person name="Ohm R.A."/>
            <person name="Tamas L."/>
            <person name="Grigoriev I.V."/>
            <person name="Spatafora J.W."/>
            <person name="Nagy L.G."/>
            <person name="Kovacs G.M."/>
        </authorList>
    </citation>
    <scope>NUCLEOTIDE SEQUENCE [LARGE SCALE GENOMIC DNA]</scope>
    <source>
        <strain evidence="2 3">DSE2036</strain>
    </source>
</reference>
<evidence type="ECO:0008006" key="4">
    <source>
        <dbReference type="Google" id="ProtNLM"/>
    </source>
</evidence>
<evidence type="ECO:0000256" key="1">
    <source>
        <dbReference type="SAM" id="SignalP"/>
    </source>
</evidence>
<proteinExistence type="predicted"/>
<dbReference type="PANTHER" id="PTHR42047:SF1">
    <property type="entry name" value="PROTEIN, PUTATIVE (AFU_ORTHOLOGUE AFUA_6G03560)-RELATED"/>
    <property type="match status" value="1"/>
</dbReference>
<protein>
    <recommendedName>
        <fullName evidence="4">IgE-binding protein</fullName>
    </recommendedName>
</protein>
<feature type="signal peptide" evidence="1">
    <location>
        <begin position="1"/>
        <end position="16"/>
    </location>
</feature>
<dbReference type="EMBL" id="KZ805466">
    <property type="protein sequence ID" value="PVH96372.1"/>
    <property type="molecule type" value="Genomic_DNA"/>
</dbReference>
<organism evidence="2 3">
    <name type="scientific">Periconia macrospinosa</name>
    <dbReference type="NCBI Taxonomy" id="97972"/>
    <lineage>
        <taxon>Eukaryota</taxon>
        <taxon>Fungi</taxon>
        <taxon>Dikarya</taxon>
        <taxon>Ascomycota</taxon>
        <taxon>Pezizomycotina</taxon>
        <taxon>Dothideomycetes</taxon>
        <taxon>Pleosporomycetidae</taxon>
        <taxon>Pleosporales</taxon>
        <taxon>Massarineae</taxon>
        <taxon>Periconiaceae</taxon>
        <taxon>Periconia</taxon>
    </lineage>
</organism>